<protein>
    <submittedName>
        <fullName evidence="2">Roadblock/LC7 domain-containing protein</fullName>
    </submittedName>
</protein>
<dbReference type="PANTHER" id="PTHR36222:SF1">
    <property type="entry name" value="SERINE PROTEASE INHIBITOR RV3364C"/>
    <property type="match status" value="1"/>
</dbReference>
<feature type="domain" description="Roadblock/LAMTOR2" evidence="1">
    <location>
        <begin position="23"/>
        <end position="101"/>
    </location>
</feature>
<dbReference type="Pfam" id="PF03259">
    <property type="entry name" value="Robl_LC7"/>
    <property type="match status" value="1"/>
</dbReference>
<dbReference type="PANTHER" id="PTHR36222">
    <property type="entry name" value="SERINE PROTEASE INHIBITOR RV3364C"/>
    <property type="match status" value="1"/>
</dbReference>
<name>A0ABR9P0A1_9ACTN</name>
<dbReference type="EMBL" id="JADBGI010000001">
    <property type="protein sequence ID" value="MBE2997200.1"/>
    <property type="molecule type" value="Genomic_DNA"/>
</dbReference>
<comment type="caution">
    <text evidence="2">The sequence shown here is derived from an EMBL/GenBank/DDBJ whole genome shotgun (WGS) entry which is preliminary data.</text>
</comment>
<dbReference type="Gene3D" id="3.30.450.30">
    <property type="entry name" value="Dynein light chain 2a, cytoplasmic"/>
    <property type="match status" value="1"/>
</dbReference>
<keyword evidence="3" id="KW-1185">Reference proteome</keyword>
<proteinExistence type="predicted"/>
<evidence type="ECO:0000313" key="2">
    <source>
        <dbReference type="EMBL" id="MBE2997200.1"/>
    </source>
</evidence>
<accession>A0ABR9P0A1</accession>
<reference evidence="2 3" key="1">
    <citation type="submission" date="2020-09" db="EMBL/GenBank/DDBJ databases">
        <title>Diversity and distribution of actinomycetes associated with coral in the coast of Hainan.</title>
        <authorList>
            <person name="Li F."/>
        </authorList>
    </citation>
    <scope>NUCLEOTIDE SEQUENCE [LARGE SCALE GENOMIC DNA]</scope>
    <source>
        <strain evidence="2 3">HNM0947</strain>
    </source>
</reference>
<evidence type="ECO:0000259" key="1">
    <source>
        <dbReference type="Pfam" id="PF03259"/>
    </source>
</evidence>
<gene>
    <name evidence="2" type="ORF">IDM40_00575</name>
</gene>
<dbReference type="Proteomes" id="UP000806528">
    <property type="component" value="Unassembled WGS sequence"/>
</dbReference>
<dbReference type="RefSeq" id="WP_193119862.1">
    <property type="nucleotide sequence ID" value="NZ_JADBGI010000001.1"/>
</dbReference>
<evidence type="ECO:0000313" key="3">
    <source>
        <dbReference type="Proteomes" id="UP000806528"/>
    </source>
</evidence>
<organism evidence="2 3">
    <name type="scientific">Nocardiopsis coralli</name>
    <dbReference type="NCBI Taxonomy" id="2772213"/>
    <lineage>
        <taxon>Bacteria</taxon>
        <taxon>Bacillati</taxon>
        <taxon>Actinomycetota</taxon>
        <taxon>Actinomycetes</taxon>
        <taxon>Streptosporangiales</taxon>
        <taxon>Nocardiopsidaceae</taxon>
        <taxon>Nocardiopsis</taxon>
    </lineage>
</organism>
<dbReference type="InterPro" id="IPR053141">
    <property type="entry name" value="Mycobact_SerProt_Inhib_Rv3364c"/>
</dbReference>
<dbReference type="SUPFAM" id="SSF103196">
    <property type="entry name" value="Roadblock/LC7 domain"/>
    <property type="match status" value="1"/>
</dbReference>
<dbReference type="InterPro" id="IPR004942">
    <property type="entry name" value="Roadblock/LAMTOR2_dom"/>
</dbReference>
<sequence length="145" mass="15578">MSSQTPHAGRADALHTQVQDFAHEHAAEVVVVSFDGRLVSLGGALDEETAERFAGTAYGIAVTARWADHELERRGVDTIVVRFGDGFWVVSPVHGAGWLAVGAHKKQNAGQLSYRTARLADRVHPLLPEHGELLELPSPLSGAVK</sequence>